<dbReference type="InterPro" id="IPR003399">
    <property type="entry name" value="Mce/MlaD"/>
</dbReference>
<dbReference type="AlphaFoldDB" id="A0A3R5YVD5"/>
<sequence length="327" mass="36335">MKISKEIKIGLISVVSIVLFYWLFNFLNGKNFFTSGQIYYAVYENVDGLLPTKPVNVNGLKVGTVEDIKIVEGKEDIYFVVKMILNKKLHFSKNTVAEIYEPGLMAGKQIKLNIDYNGPEAQSGDTLVAANTQSLMTMLSNKLQPTQNKLDSVLTTLNATLGRFGNLADEETNQNLKHVLASLDQTIQSLGETSNSARALIQSTTKIADKIDGEVKQLSQNANNVMSTANSTLKKYGDVADKIEAANFEKTLANLESSSQELKQFLTKLDNSNGTLNKLINDPVFYNNLNETTKSLNTLLTDLKERPDKYIQFSVFGKKVRVKDTIK</sequence>
<dbReference type="EMBL" id="CP035107">
    <property type="protein sequence ID" value="QAR30401.1"/>
    <property type="molecule type" value="Genomic_DNA"/>
</dbReference>
<keyword evidence="1" id="KW-0472">Membrane</keyword>
<dbReference type="RefSeq" id="WP_128500894.1">
    <property type="nucleotide sequence ID" value="NZ_CP035107.1"/>
</dbReference>
<evidence type="ECO:0000313" key="3">
    <source>
        <dbReference type="EMBL" id="QAR30401.1"/>
    </source>
</evidence>
<dbReference type="InterPro" id="IPR052336">
    <property type="entry name" value="MlaD_Phospholipid_Transporter"/>
</dbReference>
<reference evidence="3 4" key="1">
    <citation type="submission" date="2019-01" db="EMBL/GenBank/DDBJ databases">
        <title>Whole Genome of Ornithobacterium rhinotracheale FARPER-174b.</title>
        <authorList>
            <person name="Tataje-Lavanda L.A."/>
            <person name="Montalvan A."/>
            <person name="Montesinos R."/>
            <person name="Zimic M."/>
            <person name="Fernandez-Sanchez M."/>
            <person name="Fernandez-Diaz M."/>
        </authorList>
    </citation>
    <scope>NUCLEOTIDE SEQUENCE [LARGE SCALE GENOMIC DNA]</scope>
    <source>
        <strain evidence="3 4">FARPER-174b</strain>
    </source>
</reference>
<evidence type="ECO:0000313" key="4">
    <source>
        <dbReference type="Proteomes" id="UP000287701"/>
    </source>
</evidence>
<evidence type="ECO:0000256" key="1">
    <source>
        <dbReference type="SAM" id="Phobius"/>
    </source>
</evidence>
<dbReference type="OrthoDB" id="9769132at2"/>
<organism evidence="3 4">
    <name type="scientific">Ornithobacterium rhinotracheale</name>
    <dbReference type="NCBI Taxonomy" id="28251"/>
    <lineage>
        <taxon>Bacteria</taxon>
        <taxon>Pseudomonadati</taxon>
        <taxon>Bacteroidota</taxon>
        <taxon>Flavobacteriia</taxon>
        <taxon>Flavobacteriales</taxon>
        <taxon>Weeksellaceae</taxon>
        <taxon>Ornithobacterium</taxon>
    </lineage>
</organism>
<evidence type="ECO:0000259" key="2">
    <source>
        <dbReference type="Pfam" id="PF02470"/>
    </source>
</evidence>
<dbReference type="PANTHER" id="PTHR33371:SF4">
    <property type="entry name" value="INTERMEMBRANE PHOSPHOLIPID TRANSPORT SYSTEM BINDING PROTEIN MLAD"/>
    <property type="match status" value="1"/>
</dbReference>
<dbReference type="Pfam" id="PF02470">
    <property type="entry name" value="MlaD"/>
    <property type="match status" value="1"/>
</dbReference>
<accession>A0A3R5YVD5</accession>
<dbReference type="PANTHER" id="PTHR33371">
    <property type="entry name" value="INTERMEMBRANE PHOSPHOLIPID TRANSPORT SYSTEM BINDING PROTEIN MLAD-RELATED"/>
    <property type="match status" value="1"/>
</dbReference>
<keyword evidence="1" id="KW-0812">Transmembrane</keyword>
<protein>
    <submittedName>
        <fullName evidence="3">MCE family protein</fullName>
    </submittedName>
</protein>
<proteinExistence type="predicted"/>
<feature type="transmembrane region" description="Helical" evidence="1">
    <location>
        <begin position="7"/>
        <end position="24"/>
    </location>
</feature>
<dbReference type="Proteomes" id="UP000287701">
    <property type="component" value="Chromosome"/>
</dbReference>
<gene>
    <name evidence="3" type="ORF">EQP59_03055</name>
</gene>
<name>A0A3R5YVD5_ORNRH</name>
<feature type="domain" description="Mce/MlaD" evidence="2">
    <location>
        <begin position="36"/>
        <end position="112"/>
    </location>
</feature>
<keyword evidence="1" id="KW-1133">Transmembrane helix</keyword>